<organism evidence="9 10">
    <name type="scientific">Stereocaulon virgatum</name>
    <dbReference type="NCBI Taxonomy" id="373712"/>
    <lineage>
        <taxon>Eukaryota</taxon>
        <taxon>Fungi</taxon>
        <taxon>Dikarya</taxon>
        <taxon>Ascomycota</taxon>
        <taxon>Pezizomycotina</taxon>
        <taxon>Lecanoromycetes</taxon>
        <taxon>OSLEUM clade</taxon>
        <taxon>Lecanoromycetidae</taxon>
        <taxon>Lecanorales</taxon>
        <taxon>Lecanorineae</taxon>
        <taxon>Stereocaulaceae</taxon>
        <taxon>Stereocaulon</taxon>
    </lineage>
</organism>
<evidence type="ECO:0000256" key="7">
    <source>
        <dbReference type="SAM" id="Phobius"/>
    </source>
</evidence>
<evidence type="ECO:0000256" key="5">
    <source>
        <dbReference type="ARBA" id="ARBA00038359"/>
    </source>
</evidence>
<dbReference type="InterPro" id="IPR049326">
    <property type="entry name" value="Rhodopsin_dom_fungi"/>
</dbReference>
<dbReference type="InterPro" id="IPR052337">
    <property type="entry name" value="SAT4-like"/>
</dbReference>
<comment type="similarity">
    <text evidence="5">Belongs to the SAT4 family.</text>
</comment>
<keyword evidence="2 7" id="KW-0812">Transmembrane</keyword>
<feature type="transmembrane region" description="Helical" evidence="7">
    <location>
        <begin position="200"/>
        <end position="219"/>
    </location>
</feature>
<keyword evidence="4 7" id="KW-0472">Membrane</keyword>
<gene>
    <name evidence="9" type="ORF">N7G274_007638</name>
</gene>
<dbReference type="Proteomes" id="UP001590950">
    <property type="component" value="Unassembled WGS sequence"/>
</dbReference>
<evidence type="ECO:0000256" key="2">
    <source>
        <dbReference type="ARBA" id="ARBA00022692"/>
    </source>
</evidence>
<protein>
    <recommendedName>
        <fullName evidence="8">Rhodopsin domain-containing protein</fullName>
    </recommendedName>
</protein>
<comment type="subcellular location">
    <subcellularLocation>
        <location evidence="1">Membrane</location>
        <topology evidence="1">Multi-pass membrane protein</topology>
    </subcellularLocation>
</comment>
<feature type="transmembrane region" description="Helical" evidence="7">
    <location>
        <begin position="231"/>
        <end position="251"/>
    </location>
</feature>
<reference evidence="9 10" key="1">
    <citation type="submission" date="2024-09" db="EMBL/GenBank/DDBJ databases">
        <title>Rethinking Asexuality: The Enigmatic Case of Functional Sexual Genes in Lepraria (Stereocaulaceae).</title>
        <authorList>
            <person name="Doellman M."/>
            <person name="Sun Y."/>
            <person name="Barcenas-Pena A."/>
            <person name="Lumbsch H.T."/>
            <person name="Grewe F."/>
        </authorList>
    </citation>
    <scope>NUCLEOTIDE SEQUENCE [LARGE SCALE GENOMIC DNA]</scope>
    <source>
        <strain evidence="9 10">Mercado 3170</strain>
    </source>
</reference>
<feature type="transmembrane region" description="Helical" evidence="7">
    <location>
        <begin position="271"/>
        <end position="292"/>
    </location>
</feature>
<dbReference type="Pfam" id="PF20684">
    <property type="entry name" value="Fung_rhodopsin"/>
    <property type="match status" value="1"/>
</dbReference>
<evidence type="ECO:0000256" key="6">
    <source>
        <dbReference type="SAM" id="MobiDB-lite"/>
    </source>
</evidence>
<dbReference type="PANTHER" id="PTHR33048:SF160">
    <property type="entry name" value="SAT4 FAMILY MEMBRANE PROTEIN"/>
    <property type="match status" value="1"/>
</dbReference>
<feature type="transmembrane region" description="Helical" evidence="7">
    <location>
        <begin position="38"/>
        <end position="56"/>
    </location>
</feature>
<name>A0ABR4A1D5_9LECA</name>
<evidence type="ECO:0000259" key="8">
    <source>
        <dbReference type="Pfam" id="PF20684"/>
    </source>
</evidence>
<sequence>MSATNPKSWPKYIWDRPTIPPPPGVTPNLINPYSMHPYGVLTQSVCLTIATLLVWIRIWTKKFVLGGLGWEDCSTVIAWVLLVAYGSTLLVTDNYGYGKHLWNVKLSDYVMFAKLILANQILYNVLIFFAKLSIMLLYLRIFNLVRSTYIILCILIWLNLLFYTAATFFEAFQCRPIEKMWFVHLPGTCVNQHAAQVSAAAWNTVSDLAILILPIASVWKLQMRSKRKAGIIVIFGTGIIGCIASIIRMIVVIKQSRSDDGTWKTYTLGLWSTAEVTCAIVVACLPPVPAFVRHIRGMTKKGSKSSAPSNEKVPPQEIPRMMRKDNSWDEIAELELSSTGTHSV</sequence>
<keyword evidence="10" id="KW-1185">Reference proteome</keyword>
<evidence type="ECO:0000256" key="1">
    <source>
        <dbReference type="ARBA" id="ARBA00004141"/>
    </source>
</evidence>
<evidence type="ECO:0000313" key="9">
    <source>
        <dbReference type="EMBL" id="KAL2039779.1"/>
    </source>
</evidence>
<feature type="domain" description="Rhodopsin" evidence="8">
    <location>
        <begin position="56"/>
        <end position="290"/>
    </location>
</feature>
<accession>A0ABR4A1D5</accession>
<dbReference type="EMBL" id="JBEFKJ010000024">
    <property type="protein sequence ID" value="KAL2039779.1"/>
    <property type="molecule type" value="Genomic_DNA"/>
</dbReference>
<evidence type="ECO:0000256" key="4">
    <source>
        <dbReference type="ARBA" id="ARBA00023136"/>
    </source>
</evidence>
<feature type="transmembrane region" description="Helical" evidence="7">
    <location>
        <begin position="149"/>
        <end position="172"/>
    </location>
</feature>
<feature type="transmembrane region" description="Helical" evidence="7">
    <location>
        <begin position="111"/>
        <end position="137"/>
    </location>
</feature>
<proteinExistence type="inferred from homology"/>
<comment type="caution">
    <text evidence="9">The sequence shown here is derived from an EMBL/GenBank/DDBJ whole genome shotgun (WGS) entry which is preliminary data.</text>
</comment>
<feature type="transmembrane region" description="Helical" evidence="7">
    <location>
        <begin position="68"/>
        <end position="91"/>
    </location>
</feature>
<evidence type="ECO:0000256" key="3">
    <source>
        <dbReference type="ARBA" id="ARBA00022989"/>
    </source>
</evidence>
<evidence type="ECO:0000313" key="10">
    <source>
        <dbReference type="Proteomes" id="UP001590950"/>
    </source>
</evidence>
<keyword evidence="3 7" id="KW-1133">Transmembrane helix</keyword>
<dbReference type="PANTHER" id="PTHR33048">
    <property type="entry name" value="PTH11-LIKE INTEGRAL MEMBRANE PROTEIN (AFU_ORTHOLOGUE AFUA_5G11245)"/>
    <property type="match status" value="1"/>
</dbReference>
<feature type="region of interest" description="Disordered" evidence="6">
    <location>
        <begin position="299"/>
        <end position="328"/>
    </location>
</feature>